<organism evidence="6 7">
    <name type="scientific">Giardia muris</name>
    <dbReference type="NCBI Taxonomy" id="5742"/>
    <lineage>
        <taxon>Eukaryota</taxon>
        <taxon>Metamonada</taxon>
        <taxon>Diplomonadida</taxon>
        <taxon>Hexamitidae</taxon>
        <taxon>Giardiinae</taxon>
        <taxon>Giardia</taxon>
    </lineage>
</organism>
<dbReference type="OrthoDB" id="10263554at2759"/>
<keyword evidence="7" id="KW-1185">Reference proteome</keyword>
<evidence type="ECO:0000256" key="1">
    <source>
        <dbReference type="ARBA" id="ARBA00008613"/>
    </source>
</evidence>
<dbReference type="Gene3D" id="1.25.10.10">
    <property type="entry name" value="Leucine-rich Repeat Variant"/>
    <property type="match status" value="1"/>
</dbReference>
<dbReference type="InterPro" id="IPR011987">
    <property type="entry name" value="ATPase_V1-cplx_hsu_C"/>
</dbReference>
<comment type="caution">
    <text evidence="6">The sequence shown here is derived from an EMBL/GenBank/DDBJ whole genome shotgun (WGS) entry which is preliminary data.</text>
</comment>
<dbReference type="GO" id="GO:0000221">
    <property type="term" value="C:vacuolar proton-transporting V-type ATPase, V1 domain"/>
    <property type="evidence" value="ECO:0007669"/>
    <property type="project" value="InterPro"/>
</dbReference>
<dbReference type="VEuPathDB" id="GiardiaDB:GMRT_10852"/>
<dbReference type="Pfam" id="PF11698">
    <property type="entry name" value="V-ATPase_H_C"/>
    <property type="match status" value="1"/>
</dbReference>
<dbReference type="PANTHER" id="PTHR10698:SF0">
    <property type="entry name" value="V-TYPE PROTON ATPASE SUBUNIT H"/>
    <property type="match status" value="1"/>
</dbReference>
<evidence type="ECO:0000313" key="6">
    <source>
        <dbReference type="EMBL" id="TNJ27548.1"/>
    </source>
</evidence>
<reference evidence="6 7" key="1">
    <citation type="submission" date="2019-05" db="EMBL/GenBank/DDBJ databases">
        <title>The compact genome of Giardia muris reveals important steps in the evolution of intestinal protozoan parasites.</title>
        <authorList>
            <person name="Xu F."/>
            <person name="Jimenez-Gonzalez A."/>
            <person name="Einarsson E."/>
            <person name="Astvaldsson A."/>
            <person name="Peirasmaki D."/>
            <person name="Eckmann L."/>
            <person name="Andersson J.O."/>
            <person name="Svard S.G."/>
            <person name="Jerlstrom-Hultqvist J."/>
        </authorList>
    </citation>
    <scope>NUCLEOTIDE SEQUENCE [LARGE SCALE GENOMIC DNA]</scope>
    <source>
        <strain evidence="6 7">Roberts-Thomson</strain>
    </source>
</reference>
<keyword evidence="3" id="KW-0375">Hydrogen ion transport</keyword>
<dbReference type="EMBL" id="VDLU01000003">
    <property type="protein sequence ID" value="TNJ27548.1"/>
    <property type="molecule type" value="Genomic_DNA"/>
</dbReference>
<keyword evidence="4" id="KW-0406">Ion transport</keyword>
<dbReference type="Gene3D" id="1.25.40.150">
    <property type="entry name" value="V-type ATPase, subunit H, C-terminal domain"/>
    <property type="match status" value="1"/>
</dbReference>
<feature type="domain" description="ATPase V1 complex subunit H C-terminal" evidence="5">
    <location>
        <begin position="400"/>
        <end position="516"/>
    </location>
</feature>
<keyword evidence="2" id="KW-0813">Transport</keyword>
<evidence type="ECO:0000256" key="4">
    <source>
        <dbReference type="ARBA" id="ARBA00023065"/>
    </source>
</evidence>
<protein>
    <submittedName>
        <fullName evidence="6">Vacuolar ATP synthase subunit H</fullName>
    </submittedName>
</protein>
<dbReference type="InterPro" id="IPR004908">
    <property type="entry name" value="ATPase_V1-cplx_hsu"/>
</dbReference>
<dbReference type="GO" id="GO:0046961">
    <property type="term" value="F:proton-transporting ATPase activity, rotational mechanism"/>
    <property type="evidence" value="ECO:0007669"/>
    <property type="project" value="InterPro"/>
</dbReference>
<proteinExistence type="inferred from homology"/>
<evidence type="ECO:0000256" key="2">
    <source>
        <dbReference type="ARBA" id="ARBA00022448"/>
    </source>
</evidence>
<dbReference type="Proteomes" id="UP000315496">
    <property type="component" value="Chromosome 3"/>
</dbReference>
<evidence type="ECO:0000313" key="7">
    <source>
        <dbReference type="Proteomes" id="UP000315496"/>
    </source>
</evidence>
<evidence type="ECO:0000259" key="5">
    <source>
        <dbReference type="Pfam" id="PF11698"/>
    </source>
</evidence>
<dbReference type="Pfam" id="PF03224">
    <property type="entry name" value="V-ATPase_H_N"/>
    <property type="match status" value="1"/>
</dbReference>
<accession>A0A4Z1SVD3</accession>
<sequence length="519" mass="58527">MADLVQFLAALRLRNLCGHVNQGETEIGAAFWSDYLTRSKRYSDAGSHLRDDILSYGIGQLHNAKAEEKTFVSAILLRLYDFCQLDPGFGQKFIQRADQLLIDVIIGGFEGQDDQMAPLRYTPLSVHTISPATQHLDSKDEIVEKQAVASLECDVDPLTITYSRNCYLIALDTFLAQLAHQIPETHKLFYYACHSAERLVEVVLKYKEFNTTLVGNALQLLARLMRNPIIQAFILCSERFEHRTMDINYMANFAARFLQTRRVRGDFVPHLFSMISEYLPGLYSSGAVEFPIIYGSLMCIWMASFIDQPTLLKLGIFVLCSRILTNRLAQGVSRVVRMALKTLLNVSTCDEAIDMMVVSNIEPTLLSMEAKSWRDVGGEACIPDLITSIRALSDASLRRVTTWEAYLTELRSNLLHMSPVHTSESFWKNNAQHFLDNKSYGLRRLAEIGSSSVDPESVLVCLNDIGMFAVAHSNGRAIVSRLPEVKAFVMKCLEHEHETVRNEAIATLSKILVDNWRSV</sequence>
<dbReference type="SUPFAM" id="SSF48371">
    <property type="entry name" value="ARM repeat"/>
    <property type="match status" value="1"/>
</dbReference>
<dbReference type="AlphaFoldDB" id="A0A4Z1SVD3"/>
<name>A0A4Z1SVD3_GIAMU</name>
<comment type="similarity">
    <text evidence="1">Belongs to the V-ATPase H subunit family.</text>
</comment>
<dbReference type="InterPro" id="IPR038497">
    <property type="entry name" value="ATPase_V1-cplx_hsu_C_sf"/>
</dbReference>
<dbReference type="InterPro" id="IPR016024">
    <property type="entry name" value="ARM-type_fold"/>
</dbReference>
<gene>
    <name evidence="6" type="ORF">GMRT_10852</name>
</gene>
<dbReference type="InterPro" id="IPR011989">
    <property type="entry name" value="ARM-like"/>
</dbReference>
<evidence type="ECO:0000256" key="3">
    <source>
        <dbReference type="ARBA" id="ARBA00022781"/>
    </source>
</evidence>
<dbReference type="PANTHER" id="PTHR10698">
    <property type="entry name" value="V-TYPE PROTON ATPASE SUBUNIT H"/>
    <property type="match status" value="1"/>
</dbReference>